<accession>A0AA38JLF7</accession>
<evidence type="ECO:0000256" key="1">
    <source>
        <dbReference type="SAM" id="Phobius"/>
    </source>
</evidence>
<reference evidence="2" key="1">
    <citation type="submission" date="2022-08" db="EMBL/GenBank/DDBJ databases">
        <authorList>
            <consortium name="DOE Joint Genome Institute"/>
            <person name="Min B."/>
            <person name="Sierra-Patev S."/>
            <person name="Naranjo-Ortiz M."/>
            <person name="Looney B."/>
            <person name="Konkel Z."/>
            <person name="Slot J.C."/>
            <person name="Sakamoto Y."/>
            <person name="Steenwyk J.L."/>
            <person name="Rokas A."/>
            <person name="Carro J."/>
            <person name="Camarero S."/>
            <person name="Ferreira P."/>
            <person name="Molpeceres G."/>
            <person name="Ruiz-duenas F.J."/>
            <person name="Serrano A."/>
            <person name="Henrissat B."/>
            <person name="Drula E."/>
            <person name="Hughes K.W."/>
            <person name="Mata J.L."/>
            <person name="Ishikawa N.K."/>
            <person name="Vargas-Isla R."/>
            <person name="Ushijima S."/>
            <person name="Smith C.A."/>
            <person name="Ahrendt S."/>
            <person name="Andreopoulos W."/>
            <person name="He G."/>
            <person name="LaButti K."/>
            <person name="Lipzen A."/>
            <person name="Ng V."/>
            <person name="Riley R."/>
            <person name="Sandor L."/>
            <person name="Barry K."/>
            <person name="Martinez A.T."/>
            <person name="Xiao Y."/>
            <person name="Gibbons J.G."/>
            <person name="Terashima K."/>
            <person name="Hibbett D.S."/>
            <person name="Grigoriev I.V."/>
        </authorList>
    </citation>
    <scope>NUCLEOTIDE SEQUENCE</scope>
    <source>
        <strain evidence="2">ET3784</strain>
    </source>
</reference>
<dbReference type="EMBL" id="JANVFO010000014">
    <property type="protein sequence ID" value="KAJ3734232.1"/>
    <property type="molecule type" value="Genomic_DNA"/>
</dbReference>
<evidence type="ECO:0000313" key="3">
    <source>
        <dbReference type="Proteomes" id="UP001176059"/>
    </source>
</evidence>
<keyword evidence="3" id="KW-1185">Reference proteome</keyword>
<name>A0AA38JLF7_9AGAR</name>
<keyword evidence="1" id="KW-1133">Transmembrane helix</keyword>
<dbReference type="AlphaFoldDB" id="A0AA38JLF7"/>
<feature type="transmembrane region" description="Helical" evidence="1">
    <location>
        <begin position="12"/>
        <end position="32"/>
    </location>
</feature>
<evidence type="ECO:0000313" key="2">
    <source>
        <dbReference type="EMBL" id="KAJ3734232.1"/>
    </source>
</evidence>
<reference evidence="2" key="2">
    <citation type="journal article" date="2023" name="Proc. Natl. Acad. Sci. U.S.A.">
        <title>A global phylogenomic analysis of the shiitake genus Lentinula.</title>
        <authorList>
            <person name="Sierra-Patev S."/>
            <person name="Min B."/>
            <person name="Naranjo-Ortiz M."/>
            <person name="Looney B."/>
            <person name="Konkel Z."/>
            <person name="Slot J.C."/>
            <person name="Sakamoto Y."/>
            <person name="Steenwyk J.L."/>
            <person name="Rokas A."/>
            <person name="Carro J."/>
            <person name="Camarero S."/>
            <person name="Ferreira P."/>
            <person name="Molpeceres G."/>
            <person name="Ruiz-Duenas F.J."/>
            <person name="Serrano A."/>
            <person name="Henrissat B."/>
            <person name="Drula E."/>
            <person name="Hughes K.W."/>
            <person name="Mata J.L."/>
            <person name="Ishikawa N.K."/>
            <person name="Vargas-Isla R."/>
            <person name="Ushijima S."/>
            <person name="Smith C.A."/>
            <person name="Donoghue J."/>
            <person name="Ahrendt S."/>
            <person name="Andreopoulos W."/>
            <person name="He G."/>
            <person name="LaButti K."/>
            <person name="Lipzen A."/>
            <person name="Ng V."/>
            <person name="Riley R."/>
            <person name="Sandor L."/>
            <person name="Barry K."/>
            <person name="Martinez A.T."/>
            <person name="Xiao Y."/>
            <person name="Gibbons J.G."/>
            <person name="Terashima K."/>
            <person name="Grigoriev I.V."/>
            <person name="Hibbett D."/>
        </authorList>
    </citation>
    <scope>NUCLEOTIDE SEQUENCE</scope>
    <source>
        <strain evidence="2">ET3784</strain>
    </source>
</reference>
<sequence>MTSSLAKTELVIRLFLIFFGFFSVIANNWHLMSCTGTVPATSPCTTPTCELSPAINCSPFDPHIEISMFALMMQELHVPKEPRYGSDANRQNHDSKDARVLMDRGFFVFFRECTVEHPKCDCIAQNLLTHPCPPRVTKVGETPWPYGTHECDLRRNNRSGLLSHMTPFML</sequence>
<protein>
    <submittedName>
        <fullName evidence="2">Uncharacterized protein</fullName>
    </submittedName>
</protein>
<organism evidence="2 3">
    <name type="scientific">Lentinula guzmanii</name>
    <dbReference type="NCBI Taxonomy" id="2804957"/>
    <lineage>
        <taxon>Eukaryota</taxon>
        <taxon>Fungi</taxon>
        <taxon>Dikarya</taxon>
        <taxon>Basidiomycota</taxon>
        <taxon>Agaricomycotina</taxon>
        <taxon>Agaricomycetes</taxon>
        <taxon>Agaricomycetidae</taxon>
        <taxon>Agaricales</taxon>
        <taxon>Marasmiineae</taxon>
        <taxon>Omphalotaceae</taxon>
        <taxon>Lentinula</taxon>
    </lineage>
</organism>
<comment type="caution">
    <text evidence="2">The sequence shown here is derived from an EMBL/GenBank/DDBJ whole genome shotgun (WGS) entry which is preliminary data.</text>
</comment>
<keyword evidence="1" id="KW-0472">Membrane</keyword>
<keyword evidence="1" id="KW-0812">Transmembrane</keyword>
<gene>
    <name evidence="2" type="ORF">DFJ43DRAFT_1064210</name>
</gene>
<dbReference type="Proteomes" id="UP001176059">
    <property type="component" value="Unassembled WGS sequence"/>
</dbReference>
<proteinExistence type="predicted"/>